<dbReference type="AlphaFoldDB" id="A0A2T3NED2"/>
<dbReference type="OrthoDB" id="149912at2"/>
<dbReference type="PANTHER" id="PTHR43798">
    <property type="entry name" value="MONOACYLGLYCEROL LIPASE"/>
    <property type="match status" value="1"/>
</dbReference>
<dbReference type="GO" id="GO:0016020">
    <property type="term" value="C:membrane"/>
    <property type="evidence" value="ECO:0007669"/>
    <property type="project" value="TreeGrafter"/>
</dbReference>
<feature type="domain" description="AB hydrolase-1" evidence="1">
    <location>
        <begin position="39"/>
        <end position="249"/>
    </location>
</feature>
<protein>
    <submittedName>
        <fullName evidence="2">Alpha/beta hydrolase</fullName>
    </submittedName>
</protein>
<dbReference type="Pfam" id="PF00561">
    <property type="entry name" value="Abhydrolase_1"/>
    <property type="match status" value="1"/>
</dbReference>
<sequence>MFPIEFQLSEQRLSGLASFPVGHPIVDKPLLSGVLSQKPVMLMLHGWQDNAASFAPLFGPLAEHFHIIAIDWPGHGLSAPRAADNFYHFIDYVDDLAQLVDLLDQPRVTLVGHSMGAIISVCYAAAFSDKVLALNLIEGLAPLSEATLNTVDRLRKGIQSRQRYRARAQQRQSRSMATLQQAVDLRCAVNGVLPEQIQPLVERAVYQQDGRCYWRHDNRLRCDSLYRMSPDHAEALIAAVNCPVLSIVGQTGYQALKLEQPASSGWQHLEQVVVAGGHHCHLQSPVRVAEEIVSFSSKFNALAQ</sequence>
<dbReference type="Proteomes" id="UP000241346">
    <property type="component" value="Unassembled WGS sequence"/>
</dbReference>
<dbReference type="RefSeq" id="WP_107298534.1">
    <property type="nucleotide sequence ID" value="NZ_PYMB01000004.1"/>
</dbReference>
<proteinExistence type="predicted"/>
<dbReference type="PANTHER" id="PTHR43798:SF33">
    <property type="entry name" value="HYDROLASE, PUTATIVE (AFU_ORTHOLOGUE AFUA_2G14860)-RELATED"/>
    <property type="match status" value="1"/>
</dbReference>
<dbReference type="InterPro" id="IPR050266">
    <property type="entry name" value="AB_hydrolase_sf"/>
</dbReference>
<accession>A0A2T3NED2</accession>
<dbReference type="GO" id="GO:0016787">
    <property type="term" value="F:hydrolase activity"/>
    <property type="evidence" value="ECO:0007669"/>
    <property type="project" value="UniProtKB-KW"/>
</dbReference>
<gene>
    <name evidence="2" type="ORF">C9J01_12715</name>
</gene>
<dbReference type="EMBL" id="PYMB01000004">
    <property type="protein sequence ID" value="PSW12712.1"/>
    <property type="molecule type" value="Genomic_DNA"/>
</dbReference>
<dbReference type="SUPFAM" id="SSF53474">
    <property type="entry name" value="alpha/beta-Hydrolases"/>
    <property type="match status" value="1"/>
</dbReference>
<keyword evidence="2" id="KW-0378">Hydrolase</keyword>
<name>A0A2T3NED2_9GAMM</name>
<organism evidence="2 3">
    <name type="scientific">Photobacterium rosenbergii</name>
    <dbReference type="NCBI Taxonomy" id="294936"/>
    <lineage>
        <taxon>Bacteria</taxon>
        <taxon>Pseudomonadati</taxon>
        <taxon>Pseudomonadota</taxon>
        <taxon>Gammaproteobacteria</taxon>
        <taxon>Vibrionales</taxon>
        <taxon>Vibrionaceae</taxon>
        <taxon>Photobacterium</taxon>
    </lineage>
</organism>
<reference evidence="2 3" key="1">
    <citation type="submission" date="2018-03" db="EMBL/GenBank/DDBJ databases">
        <title>Whole genome sequencing of Histamine producing bacteria.</title>
        <authorList>
            <person name="Butler K."/>
        </authorList>
    </citation>
    <scope>NUCLEOTIDE SEQUENCE [LARGE SCALE GENOMIC DNA]</scope>
    <source>
        <strain evidence="2 3">DSM 19138</strain>
    </source>
</reference>
<dbReference type="InterPro" id="IPR029058">
    <property type="entry name" value="AB_hydrolase_fold"/>
</dbReference>
<evidence type="ECO:0000313" key="3">
    <source>
        <dbReference type="Proteomes" id="UP000241346"/>
    </source>
</evidence>
<comment type="caution">
    <text evidence="2">The sequence shown here is derived from an EMBL/GenBank/DDBJ whole genome shotgun (WGS) entry which is preliminary data.</text>
</comment>
<dbReference type="Gene3D" id="3.40.50.1820">
    <property type="entry name" value="alpha/beta hydrolase"/>
    <property type="match status" value="1"/>
</dbReference>
<evidence type="ECO:0000259" key="1">
    <source>
        <dbReference type="Pfam" id="PF00561"/>
    </source>
</evidence>
<dbReference type="InterPro" id="IPR000073">
    <property type="entry name" value="AB_hydrolase_1"/>
</dbReference>
<evidence type="ECO:0000313" key="2">
    <source>
        <dbReference type="EMBL" id="PSW12712.1"/>
    </source>
</evidence>